<evidence type="ECO:0000313" key="7">
    <source>
        <dbReference type="EMBL" id="AFM25795.1"/>
    </source>
</evidence>
<dbReference type="RefSeq" id="WP_014810932.1">
    <property type="nucleotide sequence ID" value="NC_018025.1"/>
</dbReference>
<keyword evidence="1 5" id="KW-0732">Signal</keyword>
<dbReference type="Proteomes" id="UP000006055">
    <property type="component" value="Chromosome"/>
</dbReference>
<evidence type="ECO:0000256" key="4">
    <source>
        <dbReference type="PROSITE-ProRule" id="PRU00339"/>
    </source>
</evidence>
<sequence length="218" mass="24605">MPRYILSVFVICVAAVVCSGCPSIWNTETAGKAASADELFSAAEADFQKKNYPQAIETYERLKSAYPDFKQIPEVYLKIADSFFEQGQYEKAISRYLQFVELHPGHKELQRAKYQIALAHFNQIKNADLDSALAQRSAKAFKAIMDDPDAGEFAKQAEEKYKECLKKLAAKELYKARTYVGMGNYQAARMAAKRVLDEYPKLGFDEEANELIGSIKNK</sequence>
<dbReference type="InterPro" id="IPR039565">
    <property type="entry name" value="BamD-like"/>
</dbReference>
<keyword evidence="3" id="KW-0998">Cell outer membrane</keyword>
<protein>
    <submittedName>
        <fullName evidence="7">Beta-barrel assembly machine subunit BamD</fullName>
    </submittedName>
</protein>
<dbReference type="STRING" id="706587.Desti_3133"/>
<evidence type="ECO:0000256" key="1">
    <source>
        <dbReference type="ARBA" id="ARBA00022729"/>
    </source>
</evidence>
<feature type="repeat" description="TPR" evidence="4">
    <location>
        <begin position="73"/>
        <end position="106"/>
    </location>
</feature>
<dbReference type="InterPro" id="IPR019734">
    <property type="entry name" value="TPR_rpt"/>
</dbReference>
<gene>
    <name evidence="7" type="ordered locus">Desti_3133</name>
</gene>
<evidence type="ECO:0000313" key="8">
    <source>
        <dbReference type="Proteomes" id="UP000006055"/>
    </source>
</evidence>
<dbReference type="HOGENOM" id="CLU_065982_2_1_7"/>
<dbReference type="HAMAP" id="MF_00922">
    <property type="entry name" value="OM_assembly_BamD"/>
    <property type="match status" value="1"/>
</dbReference>
<dbReference type="PROSITE" id="PS50005">
    <property type="entry name" value="TPR"/>
    <property type="match status" value="1"/>
</dbReference>
<name>I4C8A4_DESTA</name>
<evidence type="ECO:0000256" key="2">
    <source>
        <dbReference type="ARBA" id="ARBA00023136"/>
    </source>
</evidence>
<reference evidence="8" key="1">
    <citation type="submission" date="2012-06" db="EMBL/GenBank/DDBJ databases">
        <title>Complete sequence of chromosome of Desulfomonile tiedjei DSM 6799.</title>
        <authorList>
            <person name="Lucas S."/>
            <person name="Copeland A."/>
            <person name="Lapidus A."/>
            <person name="Glavina del Rio T."/>
            <person name="Dalin E."/>
            <person name="Tice H."/>
            <person name="Bruce D."/>
            <person name="Goodwin L."/>
            <person name="Pitluck S."/>
            <person name="Peters L."/>
            <person name="Ovchinnikova G."/>
            <person name="Zeytun A."/>
            <person name="Lu M."/>
            <person name="Kyrpides N."/>
            <person name="Mavromatis K."/>
            <person name="Ivanova N."/>
            <person name="Brettin T."/>
            <person name="Detter J.C."/>
            <person name="Han C."/>
            <person name="Larimer F."/>
            <person name="Land M."/>
            <person name="Hauser L."/>
            <person name="Markowitz V."/>
            <person name="Cheng J.-F."/>
            <person name="Hugenholtz P."/>
            <person name="Woyke T."/>
            <person name="Wu D."/>
            <person name="Spring S."/>
            <person name="Schroeder M."/>
            <person name="Brambilla E."/>
            <person name="Klenk H.-P."/>
            <person name="Eisen J.A."/>
        </authorList>
    </citation>
    <scope>NUCLEOTIDE SEQUENCE [LARGE SCALE GENOMIC DNA]</scope>
    <source>
        <strain evidence="8">ATCC 49306 / DSM 6799 / DCB-1</strain>
    </source>
</reference>
<dbReference type="InterPro" id="IPR011990">
    <property type="entry name" value="TPR-like_helical_dom_sf"/>
</dbReference>
<dbReference type="Gene3D" id="1.25.40.10">
    <property type="entry name" value="Tetratricopeptide repeat domain"/>
    <property type="match status" value="1"/>
</dbReference>
<keyword evidence="8" id="KW-1185">Reference proteome</keyword>
<feature type="signal peptide" evidence="5">
    <location>
        <begin position="1"/>
        <end position="19"/>
    </location>
</feature>
<keyword evidence="2" id="KW-0472">Membrane</keyword>
<dbReference type="EMBL" id="CP003360">
    <property type="protein sequence ID" value="AFM25795.1"/>
    <property type="molecule type" value="Genomic_DNA"/>
</dbReference>
<accession>I4C8A4</accession>
<keyword evidence="4" id="KW-0802">TPR repeat</keyword>
<dbReference type="eggNOG" id="COG4105">
    <property type="taxonomic scope" value="Bacteria"/>
</dbReference>
<feature type="chain" id="PRO_5039945397" evidence="5">
    <location>
        <begin position="20"/>
        <end position="218"/>
    </location>
</feature>
<dbReference type="InterPro" id="IPR017689">
    <property type="entry name" value="BamD"/>
</dbReference>
<dbReference type="NCBIfam" id="TIGR03302">
    <property type="entry name" value="OM_YfiO"/>
    <property type="match status" value="1"/>
</dbReference>
<dbReference type="SMART" id="SM00028">
    <property type="entry name" value="TPR"/>
    <property type="match status" value="3"/>
</dbReference>
<dbReference type="Pfam" id="PF13525">
    <property type="entry name" value="YfiO"/>
    <property type="match status" value="1"/>
</dbReference>
<feature type="domain" description="Outer membrane lipoprotein BamD-like" evidence="6">
    <location>
        <begin position="34"/>
        <end position="208"/>
    </location>
</feature>
<proteinExistence type="inferred from homology"/>
<evidence type="ECO:0000256" key="5">
    <source>
        <dbReference type="SAM" id="SignalP"/>
    </source>
</evidence>
<evidence type="ECO:0000259" key="6">
    <source>
        <dbReference type="Pfam" id="PF13525"/>
    </source>
</evidence>
<evidence type="ECO:0000256" key="3">
    <source>
        <dbReference type="ARBA" id="ARBA00023237"/>
    </source>
</evidence>
<dbReference type="SUPFAM" id="SSF48452">
    <property type="entry name" value="TPR-like"/>
    <property type="match status" value="1"/>
</dbReference>
<dbReference type="OrthoDB" id="9781894at2"/>
<dbReference type="KEGG" id="dti:Desti_3133"/>
<organism evidence="7 8">
    <name type="scientific">Desulfomonile tiedjei (strain ATCC 49306 / DSM 6799 / DCB-1)</name>
    <dbReference type="NCBI Taxonomy" id="706587"/>
    <lineage>
        <taxon>Bacteria</taxon>
        <taxon>Pseudomonadati</taxon>
        <taxon>Thermodesulfobacteriota</taxon>
        <taxon>Desulfomonilia</taxon>
        <taxon>Desulfomonilales</taxon>
        <taxon>Desulfomonilaceae</taxon>
        <taxon>Desulfomonile</taxon>
    </lineage>
</organism>
<dbReference type="AlphaFoldDB" id="I4C8A4"/>